<dbReference type="Gene3D" id="3.10.580.10">
    <property type="entry name" value="CBS-domain"/>
    <property type="match status" value="1"/>
</dbReference>
<keyword evidence="3" id="KW-0472">Membrane</keyword>
<dbReference type="CDD" id="cd04600">
    <property type="entry name" value="CBS_pair_HPP_assoc"/>
    <property type="match status" value="1"/>
</dbReference>
<proteinExistence type="predicted"/>
<evidence type="ECO:0000256" key="3">
    <source>
        <dbReference type="SAM" id="Phobius"/>
    </source>
</evidence>
<keyword evidence="6" id="KW-1185">Reference proteome</keyword>
<feature type="domain" description="CBS" evidence="4">
    <location>
        <begin position="244"/>
        <end position="302"/>
    </location>
</feature>
<dbReference type="PANTHER" id="PTHR33741">
    <property type="entry name" value="TRANSMEMBRANE PROTEIN DDB_G0269096-RELATED"/>
    <property type="match status" value="1"/>
</dbReference>
<name>A0ABW5DXE8_9PROT</name>
<dbReference type="PANTHER" id="PTHR33741:SF5">
    <property type="entry name" value="TRANSMEMBRANE PROTEIN DDB_G0269096-RELATED"/>
    <property type="match status" value="1"/>
</dbReference>
<keyword evidence="1" id="KW-0129">CBS domain</keyword>
<feature type="region of interest" description="Disordered" evidence="2">
    <location>
        <begin position="172"/>
        <end position="192"/>
    </location>
</feature>
<evidence type="ECO:0000256" key="1">
    <source>
        <dbReference type="PROSITE-ProRule" id="PRU00703"/>
    </source>
</evidence>
<gene>
    <name evidence="5" type="ORF">ACFSM5_17130</name>
</gene>
<feature type="compositionally biased region" description="Basic and acidic residues" evidence="2">
    <location>
        <begin position="174"/>
        <end position="186"/>
    </location>
</feature>
<feature type="transmembrane region" description="Helical" evidence="3">
    <location>
        <begin position="139"/>
        <end position="166"/>
    </location>
</feature>
<organism evidence="5 6">
    <name type="scientific">Lacibacterium aquatile</name>
    <dbReference type="NCBI Taxonomy" id="1168082"/>
    <lineage>
        <taxon>Bacteria</taxon>
        <taxon>Pseudomonadati</taxon>
        <taxon>Pseudomonadota</taxon>
        <taxon>Alphaproteobacteria</taxon>
        <taxon>Rhodospirillales</taxon>
        <taxon>Rhodospirillaceae</taxon>
    </lineage>
</organism>
<feature type="transmembrane region" description="Helical" evidence="3">
    <location>
        <begin position="75"/>
        <end position="92"/>
    </location>
</feature>
<dbReference type="InterPro" id="IPR000644">
    <property type="entry name" value="CBS_dom"/>
</dbReference>
<feature type="transmembrane region" description="Helical" evidence="3">
    <location>
        <begin position="99"/>
        <end position="119"/>
    </location>
</feature>
<evidence type="ECO:0000313" key="5">
    <source>
        <dbReference type="EMBL" id="MFD2264631.1"/>
    </source>
</evidence>
<reference evidence="6" key="1">
    <citation type="journal article" date="2019" name="Int. J. Syst. Evol. Microbiol.">
        <title>The Global Catalogue of Microorganisms (GCM) 10K type strain sequencing project: providing services to taxonomists for standard genome sequencing and annotation.</title>
        <authorList>
            <consortium name="The Broad Institute Genomics Platform"/>
            <consortium name="The Broad Institute Genome Sequencing Center for Infectious Disease"/>
            <person name="Wu L."/>
            <person name="Ma J."/>
        </authorList>
    </citation>
    <scope>NUCLEOTIDE SEQUENCE [LARGE SCALE GENOMIC DNA]</scope>
    <source>
        <strain evidence="6">CGMCC 1.19062</strain>
    </source>
</reference>
<dbReference type="RefSeq" id="WP_379877742.1">
    <property type="nucleotide sequence ID" value="NZ_JBHUIP010000014.1"/>
</dbReference>
<dbReference type="Pfam" id="PF04982">
    <property type="entry name" value="TM_HPP"/>
    <property type="match status" value="1"/>
</dbReference>
<dbReference type="SUPFAM" id="SSF54631">
    <property type="entry name" value="CBS-domain pair"/>
    <property type="match status" value="1"/>
</dbReference>
<evidence type="ECO:0000259" key="4">
    <source>
        <dbReference type="PROSITE" id="PS51371"/>
    </source>
</evidence>
<evidence type="ECO:0000313" key="6">
    <source>
        <dbReference type="Proteomes" id="UP001597295"/>
    </source>
</evidence>
<dbReference type="SMART" id="SM00116">
    <property type="entry name" value="CBS"/>
    <property type="match status" value="1"/>
</dbReference>
<dbReference type="Pfam" id="PF00571">
    <property type="entry name" value="CBS"/>
    <property type="match status" value="1"/>
</dbReference>
<dbReference type="InterPro" id="IPR007065">
    <property type="entry name" value="HPP"/>
</dbReference>
<keyword evidence="3" id="KW-0812">Transmembrane</keyword>
<comment type="caution">
    <text evidence="5">The sequence shown here is derived from an EMBL/GenBank/DDBJ whole genome shotgun (WGS) entry which is preliminary data.</text>
</comment>
<feature type="transmembrane region" description="Helical" evidence="3">
    <location>
        <begin position="21"/>
        <end position="42"/>
    </location>
</feature>
<dbReference type="EMBL" id="JBHUIP010000014">
    <property type="protein sequence ID" value="MFD2264631.1"/>
    <property type="molecule type" value="Genomic_DNA"/>
</dbReference>
<dbReference type="InterPro" id="IPR046342">
    <property type="entry name" value="CBS_dom_sf"/>
</dbReference>
<protein>
    <submittedName>
        <fullName evidence="5">HPP family protein</fullName>
    </submittedName>
</protein>
<evidence type="ECO:0000256" key="2">
    <source>
        <dbReference type="SAM" id="MobiDB-lite"/>
    </source>
</evidence>
<feature type="transmembrane region" description="Helical" evidence="3">
    <location>
        <begin position="49"/>
        <end position="69"/>
    </location>
</feature>
<dbReference type="PROSITE" id="PS51371">
    <property type="entry name" value="CBS"/>
    <property type="match status" value="1"/>
</dbReference>
<keyword evidence="3" id="KW-1133">Transmembrane helix</keyword>
<dbReference type="Proteomes" id="UP001597295">
    <property type="component" value="Unassembled WGS sequence"/>
</dbReference>
<sequence length="386" mass="41365">MSLSILRELIPDLGPISAAERLRACIGALIGILITGTVAKIASSSLNEILLLIAPMGASAVLLFTVPASPLAQPWSILGGNVASAVVGVICAKLIGDPLIAAAVAGGGAIAAMLLLRCLHPPGGAVALTAVLGGPSIQAAGFGFAFWTVGLNSLLLLLAALAFNNLTGRRYPHLRKEPSENPHRTSDPLPLSRVGLTTEDLDQARQQLDHLVDVDLEDLEAVLRQAERNAHRRRFGTVRCGEIMSRDVVTIPQDAPLHEAWDLLCRHHLRVLPVIGTERRVVGLLTQEGFLKHVGWSRYGDLRLNLRWFFKASRRPLIHRPHIVAQIMEKIGVSTGPETPIVDMVPYLSDTTNAVVLILDQTEQLLGIVGQSDIIAALYGDSVASP</sequence>
<dbReference type="InterPro" id="IPR058581">
    <property type="entry name" value="TM_HPP"/>
</dbReference>
<accession>A0ABW5DXE8</accession>